<sequence>MITKAYKITIDGQEALATTGQLKKEIERLEEELDKVQLGSPEADAYVRELGKAKAALKGLEESIDVAFDKDKAGAFVDAAAGLAGAFEVGTVAATNFGLVSAESAEAYQKRLTELIAVVQGLEAVHKLTTNEVSTALKGAWSDAKRVILGYLGIGEAATASGTAAATSGKVARLALASIGIGVLLLLLGLVVTNWDKITGAVERNREKVVGALKYISPPIYGLISLLDEVTKRFGGLSQLASGLGAALVESFSVAGDVLGKLLQGDVTGALDEARKFGTRTSEAFDKGVTEKNAELAEERDRKEAVGRAERLKRQIAEEEAAGREVFALKKRLLDEEIKQLDKSAADYATKLADKQSEIRALTNAHTKQLADDAEKARKEEEAKQKAATEKAQKEAEERYAKLRAAQKEASEKELAANEEERKRRIALSRATGGSQQAILRAEIDAAKDAQVELLLNGKGFGSDYLALKEEIRVKEQQIIDANLADQKKALDDRAALQSRELADLDEVQFGRLSRLQRAGASEQQLDKQRLDDLRERQKLMEKFGLTASRAFQEVLNSIDELEKKLKPKTLTLGQSILKALFGLTNEAAGELAGALTEIFGQVYQAAQIFNDLFFQQADERLAQQIQKYDDQLAALQDRGKTIEQELADATRTREQLEKDVDSQRGARREATIARIAKERAEESRLAREKAKNDAEQLKAAKLKEDAEKRRQELQKQSQILSESAQLAANGATAAEAILAGVRAVSGANAIPFPGNLIAVVSALAATASAIASAKKLGATIKGANGGLLEGPSHALGGIRGTGRFANVEVEGGEALTNRQATANNLSTLATINKYGARVQFVAIPRALVRGTSGGQLSTDGGLDVATANGGDMVTVPAAQLERTNQLLEQLVGHAAITATKEPFVFDGPNSRRIADRADQEKADAGGGRLF</sequence>
<keyword evidence="3" id="KW-0812">Transmembrane</keyword>
<dbReference type="AlphaFoldDB" id="A0A3R9MYR8"/>
<feature type="compositionally biased region" description="Basic and acidic residues" evidence="2">
    <location>
        <begin position="913"/>
        <end position="924"/>
    </location>
</feature>
<dbReference type="OrthoDB" id="892961at2"/>
<evidence type="ECO:0000313" key="4">
    <source>
        <dbReference type="EMBL" id="RSK33955.1"/>
    </source>
</evidence>
<evidence type="ECO:0000313" key="5">
    <source>
        <dbReference type="Proteomes" id="UP000280066"/>
    </source>
</evidence>
<feature type="transmembrane region" description="Helical" evidence="3">
    <location>
        <begin position="174"/>
        <end position="195"/>
    </location>
</feature>
<organism evidence="4 5">
    <name type="scientific">Hymenobacter metallilatus</name>
    <dbReference type="NCBI Taxonomy" id="2493666"/>
    <lineage>
        <taxon>Bacteria</taxon>
        <taxon>Pseudomonadati</taxon>
        <taxon>Bacteroidota</taxon>
        <taxon>Cytophagia</taxon>
        <taxon>Cytophagales</taxon>
        <taxon>Hymenobacteraceae</taxon>
        <taxon>Hymenobacter</taxon>
    </lineage>
</organism>
<evidence type="ECO:0000256" key="3">
    <source>
        <dbReference type="SAM" id="Phobius"/>
    </source>
</evidence>
<protein>
    <submittedName>
        <fullName evidence="4">Uncharacterized protein</fullName>
    </submittedName>
</protein>
<dbReference type="RefSeq" id="WP_125429117.1">
    <property type="nucleotide sequence ID" value="NZ_RWIS01000005.1"/>
</dbReference>
<feature type="region of interest" description="Disordered" evidence="2">
    <location>
        <begin position="365"/>
        <end position="395"/>
    </location>
</feature>
<accession>A0A3R9MYR8</accession>
<keyword evidence="3" id="KW-0472">Membrane</keyword>
<keyword evidence="1" id="KW-0175">Coiled coil</keyword>
<evidence type="ECO:0000256" key="2">
    <source>
        <dbReference type="SAM" id="MobiDB-lite"/>
    </source>
</evidence>
<gene>
    <name evidence="4" type="ORF">EI290_09625</name>
</gene>
<dbReference type="EMBL" id="RWIS01000005">
    <property type="protein sequence ID" value="RSK33955.1"/>
    <property type="molecule type" value="Genomic_DNA"/>
</dbReference>
<evidence type="ECO:0000256" key="1">
    <source>
        <dbReference type="SAM" id="Coils"/>
    </source>
</evidence>
<feature type="coiled-coil region" evidence="1">
    <location>
        <begin position="12"/>
        <end position="63"/>
    </location>
</feature>
<feature type="region of interest" description="Disordered" evidence="2">
    <location>
        <begin position="908"/>
        <end position="931"/>
    </location>
</feature>
<feature type="compositionally biased region" description="Basic and acidic residues" evidence="2">
    <location>
        <begin position="369"/>
        <end position="395"/>
    </location>
</feature>
<feature type="coiled-coil region" evidence="1">
    <location>
        <begin position="619"/>
        <end position="724"/>
    </location>
</feature>
<reference evidence="4 5" key="1">
    <citation type="submission" date="2018-12" db="EMBL/GenBank/DDBJ databases">
        <authorList>
            <person name="Feng G."/>
            <person name="Zhu H."/>
        </authorList>
    </citation>
    <scope>NUCLEOTIDE SEQUENCE [LARGE SCALE GENOMIC DNA]</scope>
    <source>
        <strain evidence="4 5">9PBR-2</strain>
    </source>
</reference>
<dbReference type="Proteomes" id="UP000280066">
    <property type="component" value="Unassembled WGS sequence"/>
</dbReference>
<name>A0A3R9MYR8_9BACT</name>
<proteinExistence type="predicted"/>
<keyword evidence="3" id="KW-1133">Transmembrane helix</keyword>
<keyword evidence="5" id="KW-1185">Reference proteome</keyword>
<comment type="caution">
    <text evidence="4">The sequence shown here is derived from an EMBL/GenBank/DDBJ whole genome shotgun (WGS) entry which is preliminary data.</text>
</comment>